<reference evidence="2" key="1">
    <citation type="submission" date="2023-07" db="EMBL/GenBank/DDBJ databases">
        <title>A chromosome-level genome assembly of Lolium multiflorum.</title>
        <authorList>
            <person name="Chen Y."/>
            <person name="Copetti D."/>
            <person name="Kolliker R."/>
            <person name="Studer B."/>
        </authorList>
    </citation>
    <scope>NUCLEOTIDE SEQUENCE</scope>
    <source>
        <strain evidence="2">02402/16</strain>
        <tissue evidence="2">Leaf</tissue>
    </source>
</reference>
<feature type="region of interest" description="Disordered" evidence="1">
    <location>
        <begin position="266"/>
        <end position="335"/>
    </location>
</feature>
<organism evidence="2 3">
    <name type="scientific">Lolium multiflorum</name>
    <name type="common">Italian ryegrass</name>
    <name type="synonym">Lolium perenne subsp. multiflorum</name>
    <dbReference type="NCBI Taxonomy" id="4521"/>
    <lineage>
        <taxon>Eukaryota</taxon>
        <taxon>Viridiplantae</taxon>
        <taxon>Streptophyta</taxon>
        <taxon>Embryophyta</taxon>
        <taxon>Tracheophyta</taxon>
        <taxon>Spermatophyta</taxon>
        <taxon>Magnoliopsida</taxon>
        <taxon>Liliopsida</taxon>
        <taxon>Poales</taxon>
        <taxon>Poaceae</taxon>
        <taxon>BOP clade</taxon>
        <taxon>Pooideae</taxon>
        <taxon>Poodae</taxon>
        <taxon>Poeae</taxon>
        <taxon>Poeae Chloroplast Group 2 (Poeae type)</taxon>
        <taxon>Loliodinae</taxon>
        <taxon>Loliinae</taxon>
        <taxon>Lolium</taxon>
    </lineage>
</organism>
<evidence type="ECO:0000313" key="3">
    <source>
        <dbReference type="Proteomes" id="UP001231189"/>
    </source>
</evidence>
<name>A0AAD8VCQ7_LOLMU</name>
<dbReference type="EMBL" id="JAUUTY010000171">
    <property type="protein sequence ID" value="KAK1602852.1"/>
    <property type="molecule type" value="Genomic_DNA"/>
</dbReference>
<accession>A0AAD8VCQ7</accession>
<feature type="compositionally biased region" description="Polar residues" evidence="1">
    <location>
        <begin position="276"/>
        <end position="294"/>
    </location>
</feature>
<dbReference type="Proteomes" id="UP001231189">
    <property type="component" value="Unassembled WGS sequence"/>
</dbReference>
<protein>
    <recommendedName>
        <fullName evidence="4">DUF4283 domain-containing protein</fullName>
    </recommendedName>
</protein>
<keyword evidence="3" id="KW-1185">Reference proteome</keyword>
<evidence type="ECO:0000313" key="2">
    <source>
        <dbReference type="EMBL" id="KAK1602852.1"/>
    </source>
</evidence>
<sequence length="335" mass="37733">MAEEAGGSGSAKGKEAEIEDMFSHLELNEEELDEVVISVDEAKEFQKAGRWLAIGRVLTSRNFSAEALFAKMKIVWNLSRDLICREVGENLFIFQMLCLGDWKKVVHQGPWTFRGWGVLIEDYDGLSNPESVIFDGMYVWAQIHGIPELYRKPTIVDDLSRKIGLVRETQLSPKLFFEGNYVRVRVRINVTKALMRFVTLNLPEGKKRLMIKYEKIPYYYHPNLVSLPPLPEGGDVEERAVISDDNPAPSFANEPANLENMRIQKEDVSEREMNHIATSSRASMENSPPHGSSSGDEDGVEMAAVDGEAFRGTSPLHRVLEQRLLSPHLGRDDGG</sequence>
<proteinExistence type="predicted"/>
<dbReference type="AlphaFoldDB" id="A0AAD8VCQ7"/>
<dbReference type="PANTHER" id="PTHR31286">
    <property type="entry name" value="GLYCINE-RICH CELL WALL STRUCTURAL PROTEIN 1.8-LIKE"/>
    <property type="match status" value="1"/>
</dbReference>
<gene>
    <name evidence="2" type="ORF">QYE76_016646</name>
</gene>
<comment type="caution">
    <text evidence="2">The sequence shown here is derived from an EMBL/GenBank/DDBJ whole genome shotgun (WGS) entry which is preliminary data.</text>
</comment>
<evidence type="ECO:0008006" key="4">
    <source>
        <dbReference type="Google" id="ProtNLM"/>
    </source>
</evidence>
<dbReference type="InterPro" id="IPR040256">
    <property type="entry name" value="At4g02000-like"/>
</dbReference>
<dbReference type="PANTHER" id="PTHR31286:SF167">
    <property type="entry name" value="OS09G0268800 PROTEIN"/>
    <property type="match status" value="1"/>
</dbReference>
<evidence type="ECO:0000256" key="1">
    <source>
        <dbReference type="SAM" id="MobiDB-lite"/>
    </source>
</evidence>